<proteinExistence type="predicted"/>
<keyword evidence="4" id="KW-1185">Reference proteome</keyword>
<name>A0ABN9VQ09_9DINO</name>
<dbReference type="EMBL" id="CAUYUJ010017519">
    <property type="protein sequence ID" value="CAK0875508.1"/>
    <property type="molecule type" value="Genomic_DNA"/>
</dbReference>
<evidence type="ECO:0000313" key="4">
    <source>
        <dbReference type="Proteomes" id="UP001189429"/>
    </source>
</evidence>
<sequence length="103" mass="10384">EVTRLWEILDEDRSGGISAAELRGSAPGLAEGTSDSAGAIAGASSPTTASDSTRATTAASNANHSFAEDRPCPCAAANLLSRTATSDGAGRPRTRALWAPLLT</sequence>
<feature type="domain" description="EF-hand" evidence="2">
    <location>
        <begin position="1"/>
        <end position="32"/>
    </location>
</feature>
<accession>A0ABN9VQ09</accession>
<feature type="non-terminal residue" evidence="3">
    <location>
        <position position="103"/>
    </location>
</feature>
<protein>
    <recommendedName>
        <fullName evidence="2">EF-hand domain-containing protein</fullName>
    </recommendedName>
</protein>
<dbReference type="InterPro" id="IPR002048">
    <property type="entry name" value="EF_hand_dom"/>
</dbReference>
<reference evidence="3" key="1">
    <citation type="submission" date="2023-10" db="EMBL/GenBank/DDBJ databases">
        <authorList>
            <person name="Chen Y."/>
            <person name="Shah S."/>
            <person name="Dougan E. K."/>
            <person name="Thang M."/>
            <person name="Chan C."/>
        </authorList>
    </citation>
    <scope>NUCLEOTIDE SEQUENCE [LARGE SCALE GENOMIC DNA]</scope>
</reference>
<organism evidence="3 4">
    <name type="scientific">Prorocentrum cordatum</name>
    <dbReference type="NCBI Taxonomy" id="2364126"/>
    <lineage>
        <taxon>Eukaryota</taxon>
        <taxon>Sar</taxon>
        <taxon>Alveolata</taxon>
        <taxon>Dinophyceae</taxon>
        <taxon>Prorocentrales</taxon>
        <taxon>Prorocentraceae</taxon>
        <taxon>Prorocentrum</taxon>
    </lineage>
</organism>
<feature type="non-terminal residue" evidence="3">
    <location>
        <position position="1"/>
    </location>
</feature>
<evidence type="ECO:0000256" key="1">
    <source>
        <dbReference type="SAM" id="MobiDB-lite"/>
    </source>
</evidence>
<evidence type="ECO:0000313" key="3">
    <source>
        <dbReference type="EMBL" id="CAK0875508.1"/>
    </source>
</evidence>
<feature type="compositionally biased region" description="Low complexity" evidence="1">
    <location>
        <begin position="32"/>
        <end position="62"/>
    </location>
</feature>
<dbReference type="Proteomes" id="UP001189429">
    <property type="component" value="Unassembled WGS sequence"/>
</dbReference>
<gene>
    <name evidence="3" type="ORF">PCOR1329_LOCUS60158</name>
</gene>
<evidence type="ECO:0000259" key="2">
    <source>
        <dbReference type="PROSITE" id="PS50222"/>
    </source>
</evidence>
<feature type="region of interest" description="Disordered" evidence="1">
    <location>
        <begin position="19"/>
        <end position="65"/>
    </location>
</feature>
<comment type="caution">
    <text evidence="3">The sequence shown here is derived from an EMBL/GenBank/DDBJ whole genome shotgun (WGS) entry which is preliminary data.</text>
</comment>
<dbReference type="PROSITE" id="PS50222">
    <property type="entry name" value="EF_HAND_2"/>
    <property type="match status" value="1"/>
</dbReference>